<dbReference type="GO" id="GO:0005737">
    <property type="term" value="C:cytoplasm"/>
    <property type="evidence" value="ECO:0007669"/>
    <property type="project" value="UniProtKB-SubCell"/>
</dbReference>
<dbReference type="PANTHER" id="PTHR13847:SF283">
    <property type="entry name" value="TRNA 5-METHYLAMINOMETHYL-2-THIOURIDINE BIOSYNTHESIS BIFUNCTIONAL PROTEIN MNMC"/>
    <property type="match status" value="1"/>
</dbReference>
<evidence type="ECO:0000256" key="2">
    <source>
        <dbReference type="ARBA" id="ARBA00022603"/>
    </source>
</evidence>
<dbReference type="NCBIfam" id="NF002484">
    <property type="entry name" value="PRK01747.1-5"/>
    <property type="match status" value="1"/>
</dbReference>
<evidence type="ECO:0000256" key="8">
    <source>
        <dbReference type="ARBA" id="ARBA00023002"/>
    </source>
</evidence>
<dbReference type="GO" id="GO:0032259">
    <property type="term" value="P:methylation"/>
    <property type="evidence" value="ECO:0007669"/>
    <property type="project" value="UniProtKB-KW"/>
</dbReference>
<dbReference type="GO" id="GO:0004808">
    <property type="term" value="F:tRNA (5-methylaminomethyl-2-thiouridylate)(34)-methyltransferase activity"/>
    <property type="evidence" value="ECO:0007669"/>
    <property type="project" value="UniProtKB-EC"/>
</dbReference>
<dbReference type="NCBIfam" id="NF002481">
    <property type="entry name" value="PRK01747.1-2"/>
    <property type="match status" value="1"/>
</dbReference>
<proteinExistence type="inferred from homology"/>
<keyword evidence="5 10" id="KW-0949">S-adenosyl-L-methionine</keyword>
<dbReference type="Gene3D" id="3.50.50.60">
    <property type="entry name" value="FAD/NAD(P)-binding domain"/>
    <property type="match status" value="1"/>
</dbReference>
<evidence type="ECO:0000256" key="6">
    <source>
        <dbReference type="ARBA" id="ARBA00022694"/>
    </source>
</evidence>
<keyword evidence="7 10" id="KW-0274">FAD</keyword>
<dbReference type="Gene3D" id="3.30.9.10">
    <property type="entry name" value="D-Amino Acid Oxidase, subunit A, domain 2"/>
    <property type="match status" value="1"/>
</dbReference>
<dbReference type="NCBIfam" id="TIGR03197">
    <property type="entry name" value="MnmC_Cterm"/>
    <property type="match status" value="1"/>
</dbReference>
<comment type="subcellular location">
    <subcellularLocation>
        <location evidence="10">Cytoplasm</location>
    </subcellularLocation>
</comment>
<feature type="domain" description="FAD dependent oxidoreductase" evidence="11">
    <location>
        <begin position="298"/>
        <end position="668"/>
    </location>
</feature>
<evidence type="ECO:0000256" key="4">
    <source>
        <dbReference type="ARBA" id="ARBA00022679"/>
    </source>
</evidence>
<evidence type="ECO:0000256" key="9">
    <source>
        <dbReference type="ARBA" id="ARBA00023268"/>
    </source>
</evidence>
<dbReference type="EMBL" id="CP017902">
    <property type="protein sequence ID" value="ARP19064.1"/>
    <property type="molecule type" value="Genomic_DNA"/>
</dbReference>
<feature type="region of interest" description="FAD-dependent cmnm(5)s(2)U34 oxidoreductase" evidence="10">
    <location>
        <begin position="301"/>
        <end position="704"/>
    </location>
</feature>
<dbReference type="InterPro" id="IPR017610">
    <property type="entry name" value="tRNA_S-uridine_synth_MnmC_C"/>
</dbReference>
<protein>
    <recommendedName>
        <fullName evidence="10">tRNA 5-methylaminomethyl-2-thiouridine biosynthesis bifunctional protein MnmC</fullName>
        <shortName evidence="10">tRNA mnm(5)s(2)U biosynthesis bifunctional protein</shortName>
    </recommendedName>
    <domain>
        <recommendedName>
            <fullName evidence="10">tRNA (mnm(5)s(2)U34)-methyltransferase</fullName>
            <ecNumber evidence="10">2.1.1.61</ecNumber>
        </recommendedName>
    </domain>
    <domain>
        <recommendedName>
            <fullName evidence="10">FAD-dependent cmnm(5)s(2)U34 oxidoreductase</fullName>
            <ecNumber evidence="10">1.5.-.-</ecNumber>
        </recommendedName>
    </domain>
</protein>
<dbReference type="SUPFAM" id="SSF51905">
    <property type="entry name" value="FAD/NAD(P)-binding domain"/>
    <property type="match status" value="1"/>
</dbReference>
<evidence type="ECO:0000313" key="13">
    <source>
        <dbReference type="EMBL" id="ARP19064.1"/>
    </source>
</evidence>
<dbReference type="HAMAP" id="MF_01102">
    <property type="entry name" value="MnmC"/>
    <property type="match status" value="1"/>
</dbReference>
<keyword evidence="4 10" id="KW-0808">Transferase</keyword>
<comment type="function">
    <text evidence="10">Catalyzes the last two steps in the biosynthesis of 5-methylaminomethyl-2-thiouridine (mnm(5)s(2)U) at the wobble position (U34) in tRNA. Catalyzes the FAD-dependent demodification of cmnm(5)s(2)U34 to nm(5)s(2)U34, followed by the transfer of a methyl group from S-adenosyl-L-methionine to nm(5)s(2)U34, to form mnm(5)s(2)U34.</text>
</comment>
<comment type="similarity">
    <text evidence="10">In the N-terminal section; belongs to the methyltransferase superfamily. tRNA (mnm(5)s(2)U34)-methyltransferase family.</text>
</comment>
<keyword evidence="2 10" id="KW-0489">Methyltransferase</keyword>
<dbReference type="EC" id="2.1.1.61" evidence="10"/>
<dbReference type="InterPro" id="IPR023032">
    <property type="entry name" value="tRNA_MAMT_biosynth_bifunc_MnmC"/>
</dbReference>
<evidence type="ECO:0000259" key="11">
    <source>
        <dbReference type="Pfam" id="PF01266"/>
    </source>
</evidence>
<dbReference type="InterPro" id="IPR029063">
    <property type="entry name" value="SAM-dependent_MTases_sf"/>
</dbReference>
<accession>A0A1W6TT94</accession>
<organism evidence="13">
    <name type="scientific">Vibrio alginolyticus</name>
    <dbReference type="NCBI Taxonomy" id="663"/>
    <lineage>
        <taxon>Bacteria</taxon>
        <taxon>Pseudomonadati</taxon>
        <taxon>Pseudomonadota</taxon>
        <taxon>Gammaproteobacteria</taxon>
        <taxon>Vibrionales</taxon>
        <taxon>Vibrionaceae</taxon>
        <taxon>Vibrio</taxon>
    </lineage>
</organism>
<keyword evidence="1 10" id="KW-0963">Cytoplasm</keyword>
<dbReference type="GO" id="GO:0002098">
    <property type="term" value="P:tRNA wobble uridine modification"/>
    <property type="evidence" value="ECO:0007669"/>
    <property type="project" value="TreeGrafter"/>
</dbReference>
<dbReference type="InterPro" id="IPR036188">
    <property type="entry name" value="FAD/NAD-bd_sf"/>
</dbReference>
<keyword evidence="9 10" id="KW-0511">Multifunctional enzyme</keyword>
<evidence type="ECO:0000256" key="5">
    <source>
        <dbReference type="ARBA" id="ARBA00022691"/>
    </source>
</evidence>
<gene>
    <name evidence="13" type="primary">mnmC_1</name>
    <name evidence="10" type="synonym">mnmC</name>
    <name evidence="13" type="ORF">K05K4_22360</name>
</gene>
<evidence type="ECO:0000256" key="3">
    <source>
        <dbReference type="ARBA" id="ARBA00022630"/>
    </source>
</evidence>
<dbReference type="InterPro" id="IPR006076">
    <property type="entry name" value="FAD-dep_OxRdtase"/>
</dbReference>
<keyword evidence="8 10" id="KW-0560">Oxidoreductase</keyword>
<dbReference type="EC" id="1.5.-.-" evidence="10"/>
<dbReference type="FunFam" id="3.40.50.150:FF:000107">
    <property type="entry name" value="tRNA 5-methylaminomethyl-2-thiouridine biosynthesis bifunctional protein MnmC"/>
    <property type="match status" value="1"/>
</dbReference>
<dbReference type="PANTHER" id="PTHR13847">
    <property type="entry name" value="SARCOSINE DEHYDROGENASE-RELATED"/>
    <property type="match status" value="1"/>
</dbReference>
<sequence length="704" mass="79047">MITKIVNKSGQLSHKFVQSPHSYRAKSQICTIMTSIKNAELGWNEAGTPVSDQFDDVYFSNVNGLEETRYVFLKQNHLPERWQEFDQRRFVIGETGFGTGLNFLAVCQWFSEFRRQHPDATLKELHFISFEKYPLSKADLKKAHEAWPELAEYAEKLQKHYPAAVPECHRIVLEDGAITLDLWFGDIKDCMPQVPYNEQGLIDAWFLDGFAPSKNPEMWNQGLFNNMAKLAKQDCTVATFTAAGFVRRGLNEAGFTMKKVKGFGTKREMIAGSMEQREKQSNHLPWFNRTASSNLDSIAIIGGGIASAALAKTLVRRGQNVTLYCKDKQPAKGASGNRQGAVYPLLNGPHTGVSRVFAPAFLFARQFVEQAAQEIDFDHDWCGVTQLMWDDKSTDKLEKILAGNFTPELIHKLSAEETANTIGLPIDMASVHYPMGGWLCPAELTRGLIKQLEKTSLLSTKFEHHVEALDWDEKRQLWLLTASGQTFEHSTVVIANGHEFQTLSQTASLPMGQVKGQVSHAPATETLSQLKTVLCYDGYMTPVNPSNQHLCIGASYDRSHLDYEFDENAQKDNAEKLVKCVPNQTWAKEVDITGNQSRQGIRCVSRDHLPFVGNVGDFETIKTQYTNLQNQKEEEVETIHQYPNLFCFLGLGSRGLSSAPLLAEVLASQICGDPLPLPVDVLTELHPSRMWVRKLRKGKAITEL</sequence>
<dbReference type="InterPro" id="IPR008471">
    <property type="entry name" value="MnmC-like_methylTransf"/>
</dbReference>
<dbReference type="Pfam" id="PF01266">
    <property type="entry name" value="DAO"/>
    <property type="match status" value="1"/>
</dbReference>
<evidence type="ECO:0000259" key="12">
    <source>
        <dbReference type="Pfam" id="PF05430"/>
    </source>
</evidence>
<evidence type="ECO:0000256" key="1">
    <source>
        <dbReference type="ARBA" id="ARBA00022490"/>
    </source>
</evidence>
<name>A0A1W6TT94_VIBAL</name>
<reference evidence="13" key="1">
    <citation type="submission" date="2016-10" db="EMBL/GenBank/DDBJ databases">
        <title>The High Quality Genome of Vibrio alginolyticus K01M1.</title>
        <authorList>
            <person name="Wendling C."/>
            <person name="Chibani C.M."/>
            <person name="Hertel R."/>
            <person name="Sproer C."/>
            <person name="Bunk B."/>
            <person name="Overmann J."/>
            <person name="Roth O."/>
            <person name="Liesegang H."/>
        </authorList>
    </citation>
    <scope>NUCLEOTIDE SEQUENCE</scope>
    <source>
        <strain evidence="13">K05K4</strain>
    </source>
</reference>
<dbReference type="Gene3D" id="3.40.50.150">
    <property type="entry name" value="Vaccinia Virus protein VP39"/>
    <property type="match status" value="1"/>
</dbReference>
<comment type="cofactor">
    <cofactor evidence="10">
        <name>FAD</name>
        <dbReference type="ChEBI" id="CHEBI:57692"/>
    </cofactor>
</comment>
<keyword evidence="3 10" id="KW-0285">Flavoprotein</keyword>
<evidence type="ECO:0000256" key="7">
    <source>
        <dbReference type="ARBA" id="ARBA00022827"/>
    </source>
</evidence>
<dbReference type="GO" id="GO:0050660">
    <property type="term" value="F:flavin adenine dinucleotide binding"/>
    <property type="evidence" value="ECO:0007669"/>
    <property type="project" value="UniProtKB-UniRule"/>
</dbReference>
<dbReference type="AlphaFoldDB" id="A0A1W6TT94"/>
<dbReference type="NCBIfam" id="NF033855">
    <property type="entry name" value="tRNA_MNMC2"/>
    <property type="match status" value="1"/>
</dbReference>
<feature type="domain" description="MnmC-like methyltransferase" evidence="12">
    <location>
        <begin position="148"/>
        <end position="274"/>
    </location>
</feature>
<keyword evidence="6 10" id="KW-0819">tRNA processing</keyword>
<dbReference type="InterPro" id="IPR047785">
    <property type="entry name" value="tRNA_MNMC2"/>
</dbReference>
<comment type="similarity">
    <text evidence="10">In the C-terminal section; belongs to the DAO family.</text>
</comment>
<evidence type="ECO:0000256" key="10">
    <source>
        <dbReference type="HAMAP-Rule" id="MF_01102"/>
    </source>
</evidence>
<comment type="catalytic activity">
    <reaction evidence="10">
        <text>5-aminomethyl-2-thiouridine(34) in tRNA + S-adenosyl-L-methionine = 5-methylaminomethyl-2-thiouridine(34) in tRNA + S-adenosyl-L-homocysteine + H(+)</text>
        <dbReference type="Rhea" id="RHEA:19569"/>
        <dbReference type="Rhea" id="RHEA-COMP:10195"/>
        <dbReference type="Rhea" id="RHEA-COMP:10197"/>
        <dbReference type="ChEBI" id="CHEBI:15378"/>
        <dbReference type="ChEBI" id="CHEBI:57856"/>
        <dbReference type="ChEBI" id="CHEBI:59789"/>
        <dbReference type="ChEBI" id="CHEBI:74454"/>
        <dbReference type="ChEBI" id="CHEBI:74455"/>
        <dbReference type="EC" id="2.1.1.61"/>
    </reaction>
</comment>
<dbReference type="Pfam" id="PF05430">
    <property type="entry name" value="Methyltransf_30"/>
    <property type="match status" value="1"/>
</dbReference>
<feature type="region of interest" description="tRNA (mnm(5)s(2)U34)-methyltransferase" evidence="10">
    <location>
        <begin position="1"/>
        <end position="275"/>
    </location>
</feature>
<dbReference type="GO" id="GO:0016645">
    <property type="term" value="F:oxidoreductase activity, acting on the CH-NH group of donors"/>
    <property type="evidence" value="ECO:0007669"/>
    <property type="project" value="InterPro"/>
</dbReference>